<feature type="region of interest" description="Disordered" evidence="1">
    <location>
        <begin position="1"/>
        <end position="30"/>
    </location>
</feature>
<feature type="region of interest" description="Disordered" evidence="1">
    <location>
        <begin position="46"/>
        <end position="72"/>
    </location>
</feature>
<dbReference type="AlphaFoldDB" id="A0A4Y7QEQ3"/>
<dbReference type="VEuPathDB" id="FungiDB:BD410DRAFT_636644"/>
<dbReference type="Proteomes" id="UP000294933">
    <property type="component" value="Unassembled WGS sequence"/>
</dbReference>
<feature type="compositionally biased region" description="Polar residues" evidence="1">
    <location>
        <begin position="1"/>
        <end position="10"/>
    </location>
</feature>
<name>A0A4Y7QEQ3_9AGAM</name>
<feature type="compositionally biased region" description="Basic and acidic residues" evidence="1">
    <location>
        <begin position="13"/>
        <end position="23"/>
    </location>
</feature>
<evidence type="ECO:0000313" key="3">
    <source>
        <dbReference type="Proteomes" id="UP000294933"/>
    </source>
</evidence>
<reference evidence="2 3" key="1">
    <citation type="submission" date="2018-06" db="EMBL/GenBank/DDBJ databases">
        <title>A transcriptomic atlas of mushroom development highlights an independent origin of complex multicellularity.</title>
        <authorList>
            <consortium name="DOE Joint Genome Institute"/>
            <person name="Krizsan K."/>
            <person name="Almasi E."/>
            <person name="Merenyi Z."/>
            <person name="Sahu N."/>
            <person name="Viragh M."/>
            <person name="Koszo T."/>
            <person name="Mondo S."/>
            <person name="Kiss B."/>
            <person name="Balint B."/>
            <person name="Kues U."/>
            <person name="Barry K."/>
            <person name="Hegedus J.C."/>
            <person name="Henrissat B."/>
            <person name="Johnson J."/>
            <person name="Lipzen A."/>
            <person name="Ohm R."/>
            <person name="Nagy I."/>
            <person name="Pangilinan J."/>
            <person name="Yan J."/>
            <person name="Xiong Y."/>
            <person name="Grigoriev I.V."/>
            <person name="Hibbett D.S."/>
            <person name="Nagy L.G."/>
        </authorList>
    </citation>
    <scope>NUCLEOTIDE SEQUENCE [LARGE SCALE GENOMIC DNA]</scope>
    <source>
        <strain evidence="2 3">SZMC22713</strain>
    </source>
</reference>
<accession>A0A4Y7QEQ3</accession>
<proteinExistence type="predicted"/>
<gene>
    <name evidence="2" type="ORF">BD410DRAFT_636644</name>
</gene>
<organism evidence="2 3">
    <name type="scientific">Rickenella mellea</name>
    <dbReference type="NCBI Taxonomy" id="50990"/>
    <lineage>
        <taxon>Eukaryota</taxon>
        <taxon>Fungi</taxon>
        <taxon>Dikarya</taxon>
        <taxon>Basidiomycota</taxon>
        <taxon>Agaricomycotina</taxon>
        <taxon>Agaricomycetes</taxon>
        <taxon>Hymenochaetales</taxon>
        <taxon>Rickenellaceae</taxon>
        <taxon>Rickenella</taxon>
    </lineage>
</organism>
<evidence type="ECO:0000256" key="1">
    <source>
        <dbReference type="SAM" id="MobiDB-lite"/>
    </source>
</evidence>
<keyword evidence="3" id="KW-1185">Reference proteome</keyword>
<dbReference type="EMBL" id="ML170164">
    <property type="protein sequence ID" value="TDL25349.1"/>
    <property type="molecule type" value="Genomic_DNA"/>
</dbReference>
<sequence>MDHLLTSMNNGFARDHFRHDRAPSRPVEPPPLIAVRSIESLAFINNPMVSHTPPPPQPTANSTKQQGFDVGL</sequence>
<protein>
    <submittedName>
        <fullName evidence="2">Uncharacterized protein</fullName>
    </submittedName>
</protein>
<evidence type="ECO:0000313" key="2">
    <source>
        <dbReference type="EMBL" id="TDL25349.1"/>
    </source>
</evidence>